<evidence type="ECO:0000313" key="12">
    <source>
        <dbReference type="EMBL" id="KRM91305.1"/>
    </source>
</evidence>
<dbReference type="InterPro" id="IPR038726">
    <property type="entry name" value="PDDEXK_AddAB-type"/>
</dbReference>
<keyword evidence="1" id="KW-0540">Nuclease</keyword>
<dbReference type="PANTHER" id="PTHR30591:SF1">
    <property type="entry name" value="RECBCD ENZYME SUBUNIT RECC"/>
    <property type="match status" value="1"/>
</dbReference>
<proteinExistence type="predicted"/>
<name>A0A0R2CSV2_9LACO</name>
<protein>
    <submittedName>
        <fullName evidence="12">ATP-dependent helicase deoxyribonuclease subunit B</fullName>
    </submittedName>
</protein>
<dbReference type="GO" id="GO:0005524">
    <property type="term" value="F:ATP binding"/>
    <property type="evidence" value="ECO:0007669"/>
    <property type="project" value="UniProtKB-KW"/>
</dbReference>
<keyword evidence="3" id="KW-0227">DNA damage</keyword>
<dbReference type="RefSeq" id="WP_035421811.1">
    <property type="nucleotide sequence ID" value="NZ_AYZI01000006.1"/>
</dbReference>
<dbReference type="Pfam" id="PF21445">
    <property type="entry name" value="ADDB_N"/>
    <property type="match status" value="1"/>
</dbReference>
<keyword evidence="6" id="KW-0269">Exonuclease</keyword>
<evidence type="ECO:0000259" key="10">
    <source>
        <dbReference type="Pfam" id="PF12705"/>
    </source>
</evidence>
<dbReference type="GO" id="GO:0006310">
    <property type="term" value="P:DNA recombination"/>
    <property type="evidence" value="ECO:0007669"/>
    <property type="project" value="TreeGrafter"/>
</dbReference>
<dbReference type="EMBL" id="AYZI01000006">
    <property type="protein sequence ID" value="KRM91305.1"/>
    <property type="molecule type" value="Genomic_DNA"/>
</dbReference>
<dbReference type="SUPFAM" id="SSF52540">
    <property type="entry name" value="P-loop containing nucleoside triphosphate hydrolases"/>
    <property type="match status" value="1"/>
</dbReference>
<evidence type="ECO:0000256" key="2">
    <source>
        <dbReference type="ARBA" id="ARBA00022741"/>
    </source>
</evidence>
<sequence length="1185" mass="135545">MTLKFILGPGSADHAGAVIDDLQHQMAKKRTDTFFYVVPNNVKFESELQTLRSLNQKQQPVYAQNQLQIFSFSRLVWYFLNTKAAYQLPKLSPMAINMIIYQIIEDRRADLTVYRGEGKQAGFIQQVADQLMELQQGGISADNLAQLSDLGADQVNPELHDKLHDLQIIYQEFVQRTDGQYLYQAELLELLNEYLLGLDDAQISTMHFYFSQFKNFSARELQIIQTLITRAQVTIDLNLTQAAIAANEESLFAQPTQLYHYLTDYAEQHAKKLADRWATSRSQALGLQQLEEYWIASNEMETPLPPSPHQNDALQVSVTKTAFAELMQLATEIRRLVATGNYRYRDILVTARQLDQYQSILQPVFSMLQIPYFTDNQQQMDQHPLVGMLASLLAIDRPNRAQNYRYDDVMALLKSELLLPQDDEGHPLELNRYRRAVALCENLVLKNGYQGKRWTQAQDWMYAQAYNAETGVVVDKNQQLSKEINLIRHFIKNNLPPFYRQLKQAPDGKTAATVLYRFLVNHGVPARLQEWQTNATEAGQLQAARQSEQVWDQFCQILDDYVAVLGQHEFVVDDFWSLLQAGFVGASYSQIPSTLDQVTISEAGRVHLPDKKITFILGADDTNFPAKIDNQQLLTDGDRDQLEAGLYPDQYLQATSTQQMLNEPYDDYLLMMTPSDRLYFSYNLGGDVAEQQKQLSPYVARIQNYFDLPLRTVNDTPTGQETNLTPYLGTARSALHYLLPASLASKKAGLPLSSDWQQVQTVLLNAPDQGLQQLTKRLLASLQYKNEPENLRPEIVTALYGTNLTTSISKLEDFYQNPYEYFLKYGLQLRERSEFEISPTDTGQFFHEALDQFSKAVREQRLDLAALSDADLSELVLEITTKMIEQDVNYQYEILKSSQRMKYLQSQLIQTVQEMVQTMRTQASYTPARPAVSEVAFGPGQPYAGLHYDLDKQHQLNVQGRIDRIDRIKVADHDYLGVVDYKSGNKKLELNAVYDGIELQLLTYLKALWQNRAQLGAPDAKISGALYMHIFAPVLKPNEVKNWDDQQQITAAVLKKHRFESGILINDPEFIKSLADPVHLSTIYPISLKNDGQLRQNSQAVTPEQLQALLNHTEKLMQQAATRIFAGETTLAPVQYNQTSTLQYSPYKPIMQFDPMLPENQYREIINQDKNTILQQIMREAQQHE</sequence>
<evidence type="ECO:0000256" key="6">
    <source>
        <dbReference type="ARBA" id="ARBA00022839"/>
    </source>
</evidence>
<evidence type="ECO:0000256" key="5">
    <source>
        <dbReference type="ARBA" id="ARBA00022806"/>
    </source>
</evidence>
<evidence type="ECO:0000256" key="1">
    <source>
        <dbReference type="ARBA" id="ARBA00022722"/>
    </source>
</evidence>
<feature type="domain" description="ATP-dependent helicase/deoxyribonuclease subunit B N-terminal" evidence="11">
    <location>
        <begin position="5"/>
        <end position="277"/>
    </location>
</feature>
<keyword evidence="9" id="KW-0234">DNA repair</keyword>
<keyword evidence="7" id="KW-0067">ATP-binding</keyword>
<feature type="domain" description="PD-(D/E)XK endonuclease-like" evidence="10">
    <location>
        <begin position="806"/>
        <end position="1130"/>
    </location>
</feature>
<dbReference type="InterPro" id="IPR011604">
    <property type="entry name" value="PDDEXK-like_dom_sf"/>
</dbReference>
<dbReference type="GO" id="GO:0004527">
    <property type="term" value="F:exonuclease activity"/>
    <property type="evidence" value="ECO:0007669"/>
    <property type="project" value="UniProtKB-KW"/>
</dbReference>
<dbReference type="GO" id="GO:0006281">
    <property type="term" value="P:DNA repair"/>
    <property type="evidence" value="ECO:0007669"/>
    <property type="project" value="UniProtKB-KW"/>
</dbReference>
<evidence type="ECO:0000256" key="8">
    <source>
        <dbReference type="ARBA" id="ARBA00023125"/>
    </source>
</evidence>
<evidence type="ECO:0000256" key="4">
    <source>
        <dbReference type="ARBA" id="ARBA00022801"/>
    </source>
</evidence>
<keyword evidence="2" id="KW-0547">Nucleotide-binding</keyword>
<dbReference type="InterPro" id="IPR027417">
    <property type="entry name" value="P-loop_NTPase"/>
</dbReference>
<dbReference type="Proteomes" id="UP000051586">
    <property type="component" value="Unassembled WGS sequence"/>
</dbReference>
<dbReference type="PANTHER" id="PTHR30591">
    <property type="entry name" value="RECBCD ENZYME SUBUNIT RECC"/>
    <property type="match status" value="1"/>
</dbReference>
<keyword evidence="8" id="KW-0238">DNA-binding</keyword>
<evidence type="ECO:0000256" key="9">
    <source>
        <dbReference type="ARBA" id="ARBA00023204"/>
    </source>
</evidence>
<dbReference type="GO" id="GO:0004386">
    <property type="term" value="F:helicase activity"/>
    <property type="evidence" value="ECO:0007669"/>
    <property type="project" value="UniProtKB-KW"/>
</dbReference>
<evidence type="ECO:0000259" key="11">
    <source>
        <dbReference type="Pfam" id="PF21445"/>
    </source>
</evidence>
<evidence type="ECO:0000313" key="13">
    <source>
        <dbReference type="Proteomes" id="UP000051586"/>
    </source>
</evidence>
<dbReference type="STRING" id="1423745.GCA_001311215_01197"/>
<keyword evidence="4" id="KW-0378">Hydrolase</keyword>
<organism evidence="12 13">
    <name type="scientific">Fructilactobacillus florum DSM 22689 = JCM 16035</name>
    <dbReference type="NCBI Taxonomy" id="1423745"/>
    <lineage>
        <taxon>Bacteria</taxon>
        <taxon>Bacillati</taxon>
        <taxon>Bacillota</taxon>
        <taxon>Bacilli</taxon>
        <taxon>Lactobacillales</taxon>
        <taxon>Lactobacillaceae</taxon>
        <taxon>Fructilactobacillus</taxon>
    </lineage>
</organism>
<reference evidence="12 13" key="1">
    <citation type="journal article" date="2015" name="Genome Announc.">
        <title>Expanding the biotechnology potential of lactobacilli through comparative genomics of 213 strains and associated genera.</title>
        <authorList>
            <person name="Sun Z."/>
            <person name="Harris H.M."/>
            <person name="McCann A."/>
            <person name="Guo C."/>
            <person name="Argimon S."/>
            <person name="Zhang W."/>
            <person name="Yang X."/>
            <person name="Jeffery I.B."/>
            <person name="Cooney J.C."/>
            <person name="Kagawa T.F."/>
            <person name="Liu W."/>
            <person name="Song Y."/>
            <person name="Salvetti E."/>
            <person name="Wrobel A."/>
            <person name="Rasinkangas P."/>
            <person name="Parkhill J."/>
            <person name="Rea M.C."/>
            <person name="O'Sullivan O."/>
            <person name="Ritari J."/>
            <person name="Douillard F.P."/>
            <person name="Paul Ross R."/>
            <person name="Yang R."/>
            <person name="Briner A.E."/>
            <person name="Felis G.E."/>
            <person name="de Vos W.M."/>
            <person name="Barrangou R."/>
            <person name="Klaenhammer T.R."/>
            <person name="Caufield P.W."/>
            <person name="Cui Y."/>
            <person name="Zhang H."/>
            <person name="O'Toole P.W."/>
        </authorList>
    </citation>
    <scope>NUCLEOTIDE SEQUENCE [LARGE SCALE GENOMIC DNA]</scope>
    <source>
        <strain evidence="12 13">DSM 22689</strain>
    </source>
</reference>
<comment type="caution">
    <text evidence="12">The sequence shown here is derived from an EMBL/GenBank/DDBJ whole genome shotgun (WGS) entry which is preliminary data.</text>
</comment>
<evidence type="ECO:0000256" key="3">
    <source>
        <dbReference type="ARBA" id="ARBA00022763"/>
    </source>
</evidence>
<keyword evidence="5 12" id="KW-0347">Helicase</keyword>
<gene>
    <name evidence="12" type="ORF">FC87_GL001025</name>
</gene>
<evidence type="ECO:0000256" key="7">
    <source>
        <dbReference type="ARBA" id="ARBA00022840"/>
    </source>
</evidence>
<dbReference type="PATRIC" id="fig|1423745.4.peg.1088"/>
<dbReference type="InterPro" id="IPR049035">
    <property type="entry name" value="ADDB_N"/>
</dbReference>
<dbReference type="GO" id="GO:0003677">
    <property type="term" value="F:DNA binding"/>
    <property type="evidence" value="ECO:0007669"/>
    <property type="project" value="UniProtKB-KW"/>
</dbReference>
<dbReference type="AlphaFoldDB" id="A0A0R2CSV2"/>
<dbReference type="Gene3D" id="3.90.320.10">
    <property type="match status" value="1"/>
</dbReference>
<dbReference type="Pfam" id="PF12705">
    <property type="entry name" value="PDDEXK_1"/>
    <property type="match status" value="1"/>
</dbReference>
<accession>A0A0R2CSV2</accession>
<dbReference type="Gene3D" id="3.40.50.300">
    <property type="entry name" value="P-loop containing nucleotide triphosphate hydrolases"/>
    <property type="match status" value="4"/>
</dbReference>